<sequence>MKRSILYPIACIIVNLVVLSAAKAQIPLPPVNLQSPNAANLGLYGEYPVSFFTGVPQIEIPLYTLKEREISVPISLSYHASGFRPDQHPGWVGLGWSLNAGGVITRVVNDIPDEQNTVINPNASPLNSSTCPYAGYFFYNDEGNADDNRPLMNSTSWNSQTNVFNIANETCYLSGINNEPVQSDSQPDEFSFNFPGYNGKFYLQADGTWYISCDRPVTITPLSVIKSQLMNVPFKTPTSSLVAQWGYSQSISGFCITTDDGTQYIFGKNPSLPVTDTAGMASAIEYGVDYFNQNNAQWVANSWYLTQIISKNQNEKVTFTYTPDSYINQLAISVNFNYGTKTYVSGAFNANACQSTSFSSNIYSGQLIRPTYLTSISTSNFNIQFNRCNTTELFVAKSVYDNTGFATSGSSSGTTIPRLPFLNSGNFDSSNCSTGIGAQSVQASNVHTNAVPGGSDNYTSVWNDLFWKQLNNISIYNGPISGTPIKQFNFSYSSDPTVRLTLNSLIEVGQDGTAKPPYQFYYNGTPSGTVPPGYLAWQTDHWGFWNNTSALINYVSNIPDTTGYFNWRQPNSNAGYAATSMLNEIKYPTGGITQFSYELNKYSKSVASNRTQLATYTSDYIAGGVRIKSIISSDPVNAAATPFEKDYYYVTNYDNNYLTAPANYLSSGNLGGQGQYTFGSYYVVSGTANNGITYISNLFSSQSVLPVSNNSMGSHIGYSEVTERRSDGSYTKYLYTNFDHANDAGHLDEAPLTTLSQTQTNYQPYISLEEERGKILKETVYNSTGHPVKSTAFTYTALNKGNSLVKSIKARSFTVCPPGTASSVAYACEGSAYGYYTYSYLPVSKTTTIYDVSGNNPVTTSETYAYDNPLHRQITRSYLTDSKGETLVNVNIYPQDYANPTGFVQQMIAINNVGSPIEKVTLRSTTGASPTLNVTSGSVTEYPVATGDYPSTSYTLDLANPLPLATTGSTTNFVLSNVRSVPLLATTAMSTAGSYARDSHYRAAASFDYDHEKLKDFNIYTTQTVANLSTVFLWDVSRRYPVAEVKNANSSKIAFSSFEEAETPGATRLNNPNNWNIPAGVMNNTITARTGQYCGYITGATISTVDPIPIGTYTVSYWSKAGPATISGGTVQSTKIGPTSPTGWTYYEHTMQLSSAANVSVAGNASAQYIDDLRLYPIGALMTSYTYSPLVGMTSATDAKNETTFYEYDSFQRLLNIKDKDGSIVKHMTYHYQGQ</sequence>
<name>A0A1H2CA33_MUCMA</name>
<organism evidence="1 2">
    <name type="scientific">Mucilaginibacter mallensis</name>
    <dbReference type="NCBI Taxonomy" id="652787"/>
    <lineage>
        <taxon>Bacteria</taxon>
        <taxon>Pseudomonadati</taxon>
        <taxon>Bacteroidota</taxon>
        <taxon>Sphingobacteriia</taxon>
        <taxon>Sphingobacteriales</taxon>
        <taxon>Sphingobacteriaceae</taxon>
        <taxon>Mucilaginibacter</taxon>
    </lineage>
</organism>
<protein>
    <recommendedName>
        <fullName evidence="3">YD repeat-containing protein</fullName>
    </recommendedName>
</protein>
<evidence type="ECO:0000313" key="1">
    <source>
        <dbReference type="EMBL" id="SDT67415.1"/>
    </source>
</evidence>
<evidence type="ECO:0000313" key="2">
    <source>
        <dbReference type="Proteomes" id="UP000199679"/>
    </source>
</evidence>
<proteinExistence type="predicted"/>
<dbReference type="RefSeq" id="WP_091379287.1">
    <property type="nucleotide sequence ID" value="NZ_LT629740.1"/>
</dbReference>
<dbReference type="EMBL" id="LT629740">
    <property type="protein sequence ID" value="SDT67415.1"/>
    <property type="molecule type" value="Genomic_DNA"/>
</dbReference>
<dbReference type="AlphaFoldDB" id="A0A1H2CA33"/>
<keyword evidence="2" id="KW-1185">Reference proteome</keyword>
<evidence type="ECO:0008006" key="3">
    <source>
        <dbReference type="Google" id="ProtNLM"/>
    </source>
</evidence>
<dbReference type="STRING" id="652787.SAMN05216490_4790"/>
<accession>A0A1H2CA33</accession>
<dbReference type="Proteomes" id="UP000199679">
    <property type="component" value="Chromosome I"/>
</dbReference>
<gene>
    <name evidence="1" type="ORF">SAMN05216490_4790</name>
</gene>
<reference evidence="1 2" key="1">
    <citation type="submission" date="2016-10" db="EMBL/GenBank/DDBJ databases">
        <authorList>
            <person name="de Groot N.N."/>
        </authorList>
    </citation>
    <scope>NUCLEOTIDE SEQUENCE [LARGE SCALE GENOMIC DNA]</scope>
    <source>
        <strain evidence="1 2">MP1X4</strain>
    </source>
</reference>
<dbReference type="OrthoDB" id="903892at2"/>